<evidence type="ECO:0000313" key="2">
    <source>
        <dbReference type="EMBL" id="SFF93625.1"/>
    </source>
</evidence>
<organism evidence="2 3">
    <name type="scientific">Actinoplanes philippinensis</name>
    <dbReference type="NCBI Taxonomy" id="35752"/>
    <lineage>
        <taxon>Bacteria</taxon>
        <taxon>Bacillati</taxon>
        <taxon>Actinomycetota</taxon>
        <taxon>Actinomycetes</taxon>
        <taxon>Micromonosporales</taxon>
        <taxon>Micromonosporaceae</taxon>
        <taxon>Actinoplanes</taxon>
    </lineage>
</organism>
<proteinExistence type="predicted"/>
<dbReference type="Proteomes" id="UP000199645">
    <property type="component" value="Unassembled WGS sequence"/>
</dbReference>
<keyword evidence="3" id="KW-1185">Reference proteome</keyword>
<accession>A0A1I2MPY4</accession>
<dbReference type="RefSeq" id="WP_143134204.1">
    <property type="nucleotide sequence ID" value="NZ_BOMT01000111.1"/>
</dbReference>
<dbReference type="AlphaFoldDB" id="A0A1I2MPY4"/>
<name>A0A1I2MPY4_9ACTN</name>
<protein>
    <submittedName>
        <fullName evidence="2">Uncharacterized protein</fullName>
    </submittedName>
</protein>
<keyword evidence="1" id="KW-0472">Membrane</keyword>
<evidence type="ECO:0000313" key="3">
    <source>
        <dbReference type="Proteomes" id="UP000199645"/>
    </source>
</evidence>
<keyword evidence="1" id="KW-1133">Transmembrane helix</keyword>
<feature type="transmembrane region" description="Helical" evidence="1">
    <location>
        <begin position="25"/>
        <end position="44"/>
    </location>
</feature>
<gene>
    <name evidence="2" type="ORF">SAMN05421541_13249</name>
</gene>
<evidence type="ECO:0000256" key="1">
    <source>
        <dbReference type="SAM" id="Phobius"/>
    </source>
</evidence>
<keyword evidence="1" id="KW-0812">Transmembrane</keyword>
<dbReference type="EMBL" id="FONV01000032">
    <property type="protein sequence ID" value="SFF93625.1"/>
    <property type="molecule type" value="Genomic_DNA"/>
</dbReference>
<dbReference type="OrthoDB" id="9964412at2"/>
<reference evidence="2 3" key="1">
    <citation type="submission" date="2016-10" db="EMBL/GenBank/DDBJ databases">
        <authorList>
            <person name="de Groot N.N."/>
        </authorList>
    </citation>
    <scope>NUCLEOTIDE SEQUENCE [LARGE SCALE GENOMIC DNA]</scope>
    <source>
        <strain evidence="2 3">DSM 43019</strain>
    </source>
</reference>
<sequence length="93" mass="9708">MPVIDLDSSPPAAVRRGRAERSRPLVLVLAAMTLLLVAGEPVALPGVPDQATVCGELPPLPGRAGERATLALIDPRSGGVLEIVDCVVPVRRR</sequence>